<feature type="transmembrane region" description="Helical" evidence="6">
    <location>
        <begin position="502"/>
        <end position="528"/>
    </location>
</feature>
<dbReference type="Proteomes" id="UP001359485">
    <property type="component" value="Unassembled WGS sequence"/>
</dbReference>
<feature type="transmembrane region" description="Helical" evidence="6">
    <location>
        <begin position="297"/>
        <end position="320"/>
    </location>
</feature>
<comment type="subcellular location">
    <subcellularLocation>
        <location evidence="1">Membrane</location>
        <topology evidence="1">Multi-pass membrane protein</topology>
    </subcellularLocation>
</comment>
<evidence type="ECO:0000256" key="1">
    <source>
        <dbReference type="ARBA" id="ARBA00004141"/>
    </source>
</evidence>
<feature type="transmembrane region" description="Helical" evidence="6">
    <location>
        <begin position="470"/>
        <end position="490"/>
    </location>
</feature>
<feature type="transmembrane region" description="Helical" evidence="6">
    <location>
        <begin position="381"/>
        <end position="402"/>
    </location>
</feature>
<evidence type="ECO:0000313" key="8">
    <source>
        <dbReference type="EMBL" id="KAK6640547.1"/>
    </source>
</evidence>
<dbReference type="EMBL" id="JAWJWF010000001">
    <property type="protein sequence ID" value="KAK6640547.1"/>
    <property type="molecule type" value="Genomic_DNA"/>
</dbReference>
<keyword evidence="9" id="KW-1185">Reference proteome</keyword>
<dbReference type="PANTHER" id="PTHR13439">
    <property type="entry name" value="CT120 PROTEIN"/>
    <property type="match status" value="1"/>
</dbReference>
<evidence type="ECO:0000259" key="7">
    <source>
        <dbReference type="PROSITE" id="PS50922"/>
    </source>
</evidence>
<feature type="transmembrane region" description="Helical" evidence="6">
    <location>
        <begin position="266"/>
        <end position="285"/>
    </location>
</feature>
<comment type="caution">
    <text evidence="8">The sequence shown here is derived from an EMBL/GenBank/DDBJ whole genome shotgun (WGS) entry which is preliminary data.</text>
</comment>
<evidence type="ECO:0000256" key="2">
    <source>
        <dbReference type="ARBA" id="ARBA00022692"/>
    </source>
</evidence>
<reference evidence="8 9" key="1">
    <citation type="submission" date="2023-09" db="EMBL/GenBank/DDBJ databases">
        <title>Genomes of two closely related lineages of the louse Polyplax serrata with different host specificities.</title>
        <authorList>
            <person name="Martinu J."/>
            <person name="Tarabai H."/>
            <person name="Stefka J."/>
            <person name="Hypsa V."/>
        </authorList>
    </citation>
    <scope>NUCLEOTIDE SEQUENCE [LARGE SCALE GENOMIC DNA]</scope>
    <source>
        <strain evidence="8">98ZLc_SE</strain>
    </source>
</reference>
<accession>A0ABR1BEP4</accession>
<evidence type="ECO:0000256" key="5">
    <source>
        <dbReference type="PROSITE-ProRule" id="PRU00205"/>
    </source>
</evidence>
<evidence type="ECO:0000256" key="4">
    <source>
        <dbReference type="ARBA" id="ARBA00023136"/>
    </source>
</evidence>
<dbReference type="SMART" id="SM00724">
    <property type="entry name" value="TLC"/>
    <property type="match status" value="1"/>
</dbReference>
<evidence type="ECO:0000313" key="9">
    <source>
        <dbReference type="Proteomes" id="UP001359485"/>
    </source>
</evidence>
<dbReference type="InterPro" id="IPR006634">
    <property type="entry name" value="TLC-dom"/>
</dbReference>
<keyword evidence="2 5" id="KW-0812">Transmembrane</keyword>
<dbReference type="PROSITE" id="PS50922">
    <property type="entry name" value="TLC"/>
    <property type="match status" value="1"/>
</dbReference>
<sequence length="618" mass="70665">MKANRTKKDGVSNVELYRSKMAGFDFMHKFMDDTEIFNFGSQKFKDFLIHVFTNLRPDFHYLSFLSNEDVDQELGRVSEILHILPCHSFKKNGKMFEDWCESDIHKFWMKLFAVSDVEMNVSYVTEDSFTDETKVSFLRGISSMQHYICYDFPVLNAKKLLEINLDDEINTWNDKCTHASCIPNDSSKLETSSALKESKISNCETKLVFNMNSEKLIVDLKNLISTYNKLNFVKDKPNSDCMKLIGDLINLTDDVLKALIMKAAPLLFGFVSGSLVVAYIILHPLHPEDRISLLQGISLISLGFIFFISLFDLCNHVMFHTQKGKKLALKYKLTLYDVMDISNKVVSAVQAVLSSICGTIVCRFSCPRNMLRTSHFMSQAYAWFGASYFLYDVYSMFVIHHLSPKTINRLKQCSVTKGKDDKSQSNKASHFSKVIDFVIHQPLIIIHHLFIGLFGFLVVVHLRKNFGDCVFGFIFLMELSTPFVSFRGILSKLQMKQSNLYLINGITMIVVFFVCRIFLFIWLFRYYSQFIDTSLVEAITTLPTVCKISLLILIFPQLYWFTIMLNGAFSLFSGHLKNSSTSSTKLSKNYGTPSQCAGINGEQNNQSIALQSSNTKLQ</sequence>
<feature type="transmembrane region" description="Helical" evidence="6">
    <location>
        <begin position="437"/>
        <end position="458"/>
    </location>
</feature>
<dbReference type="PANTHER" id="PTHR13439:SF66">
    <property type="entry name" value="BCDNA.GH12326"/>
    <property type="match status" value="1"/>
</dbReference>
<dbReference type="Pfam" id="PF03798">
    <property type="entry name" value="TRAM_LAG1_CLN8"/>
    <property type="match status" value="1"/>
</dbReference>
<evidence type="ECO:0000256" key="6">
    <source>
        <dbReference type="SAM" id="Phobius"/>
    </source>
</evidence>
<organism evidence="8 9">
    <name type="scientific">Polyplax serrata</name>
    <name type="common">Common mouse louse</name>
    <dbReference type="NCBI Taxonomy" id="468196"/>
    <lineage>
        <taxon>Eukaryota</taxon>
        <taxon>Metazoa</taxon>
        <taxon>Ecdysozoa</taxon>
        <taxon>Arthropoda</taxon>
        <taxon>Hexapoda</taxon>
        <taxon>Insecta</taxon>
        <taxon>Pterygota</taxon>
        <taxon>Neoptera</taxon>
        <taxon>Paraneoptera</taxon>
        <taxon>Psocodea</taxon>
        <taxon>Troctomorpha</taxon>
        <taxon>Phthiraptera</taxon>
        <taxon>Anoplura</taxon>
        <taxon>Polyplacidae</taxon>
        <taxon>Polyplax</taxon>
    </lineage>
</organism>
<name>A0ABR1BEP4_POLSC</name>
<feature type="transmembrane region" description="Helical" evidence="6">
    <location>
        <begin position="548"/>
        <end position="572"/>
    </location>
</feature>
<dbReference type="InterPro" id="IPR050846">
    <property type="entry name" value="TLCD"/>
</dbReference>
<keyword evidence="3 6" id="KW-1133">Transmembrane helix</keyword>
<feature type="domain" description="TLC" evidence="7">
    <location>
        <begin position="336"/>
        <end position="573"/>
    </location>
</feature>
<gene>
    <name evidence="8" type="ORF">RUM44_012243</name>
</gene>
<proteinExistence type="predicted"/>
<keyword evidence="4 5" id="KW-0472">Membrane</keyword>
<protein>
    <recommendedName>
        <fullName evidence="7">TLC domain-containing protein</fullName>
    </recommendedName>
</protein>
<evidence type="ECO:0000256" key="3">
    <source>
        <dbReference type="ARBA" id="ARBA00022989"/>
    </source>
</evidence>